<dbReference type="InParanoid" id="B7G8A8"/>
<protein>
    <recommendedName>
        <fullName evidence="13">NADH dehydrogenase [ubiquinone] iron-sulfur protein 4, mitochondrial</fullName>
    </recommendedName>
</protein>
<feature type="compositionally biased region" description="Polar residues" evidence="10">
    <location>
        <begin position="1"/>
        <end position="17"/>
    </location>
</feature>
<dbReference type="PaxDb" id="2850-Phatr48767"/>
<dbReference type="KEGG" id="pti:PHATRDRAFT_48767"/>
<dbReference type="EMBL" id="CM000621">
    <property type="protein sequence ID" value="EEC45012.1"/>
    <property type="molecule type" value="Genomic_DNA"/>
</dbReference>
<dbReference type="Gene3D" id="3.30.160.190">
    <property type="entry name" value="atu1810 like domain"/>
    <property type="match status" value="1"/>
</dbReference>
<evidence type="ECO:0000256" key="10">
    <source>
        <dbReference type="SAM" id="MobiDB-lite"/>
    </source>
</evidence>
<evidence type="ECO:0000313" key="12">
    <source>
        <dbReference type="Proteomes" id="UP000000759"/>
    </source>
</evidence>
<dbReference type="PANTHER" id="PTHR12219:SF8">
    <property type="entry name" value="NADH DEHYDROGENASE [UBIQUINONE] IRON-SULFUR PROTEIN 4, MITOCHONDRIAL"/>
    <property type="match status" value="1"/>
</dbReference>
<evidence type="ECO:0000256" key="3">
    <source>
        <dbReference type="ARBA" id="ARBA00022448"/>
    </source>
</evidence>
<evidence type="ECO:0000256" key="6">
    <source>
        <dbReference type="ARBA" id="ARBA00022946"/>
    </source>
</evidence>
<dbReference type="PANTHER" id="PTHR12219">
    <property type="entry name" value="NADH-UBIQUINONE OXIDOREDUCTASE"/>
    <property type="match status" value="1"/>
</dbReference>
<evidence type="ECO:0008006" key="13">
    <source>
        <dbReference type="Google" id="ProtNLM"/>
    </source>
</evidence>
<name>B7G8A8_PHATC</name>
<feature type="region of interest" description="Disordered" evidence="10">
    <location>
        <begin position="1"/>
        <end position="21"/>
    </location>
</feature>
<dbReference type="STRING" id="556484.B7G8A8"/>
<keyword evidence="5" id="KW-0999">Mitochondrion inner membrane</keyword>
<evidence type="ECO:0000256" key="8">
    <source>
        <dbReference type="ARBA" id="ARBA00023128"/>
    </source>
</evidence>
<keyword evidence="12" id="KW-1185">Reference proteome</keyword>
<evidence type="ECO:0000256" key="9">
    <source>
        <dbReference type="ARBA" id="ARBA00023136"/>
    </source>
</evidence>
<organism evidence="11 12">
    <name type="scientific">Phaeodactylum tricornutum (strain CCAP 1055/1)</name>
    <dbReference type="NCBI Taxonomy" id="556484"/>
    <lineage>
        <taxon>Eukaryota</taxon>
        <taxon>Sar</taxon>
        <taxon>Stramenopiles</taxon>
        <taxon>Ochrophyta</taxon>
        <taxon>Bacillariophyta</taxon>
        <taxon>Bacillariophyceae</taxon>
        <taxon>Bacillariophycidae</taxon>
        <taxon>Naviculales</taxon>
        <taxon>Phaeodactylaceae</taxon>
        <taxon>Phaeodactylum</taxon>
    </lineage>
</organism>
<evidence type="ECO:0000256" key="7">
    <source>
        <dbReference type="ARBA" id="ARBA00022982"/>
    </source>
</evidence>
<dbReference type="Proteomes" id="UP000000759">
    <property type="component" value="Chromosome 19"/>
</dbReference>
<dbReference type="InterPro" id="IPR006885">
    <property type="entry name" value="NADH_UbQ_FeS_4_mit-like"/>
</dbReference>
<dbReference type="GO" id="GO:0005743">
    <property type="term" value="C:mitochondrial inner membrane"/>
    <property type="evidence" value="ECO:0007669"/>
    <property type="project" value="UniProtKB-SubCell"/>
</dbReference>
<dbReference type="Pfam" id="PF04800">
    <property type="entry name" value="NDUS4"/>
    <property type="match status" value="1"/>
</dbReference>
<evidence type="ECO:0000256" key="2">
    <source>
        <dbReference type="ARBA" id="ARBA00005882"/>
    </source>
</evidence>
<dbReference type="AlphaFoldDB" id="B7G8A8"/>
<dbReference type="GO" id="GO:0022900">
    <property type="term" value="P:electron transport chain"/>
    <property type="evidence" value="ECO:0007669"/>
    <property type="project" value="InterPro"/>
</dbReference>
<dbReference type="OrthoDB" id="3089at2759"/>
<accession>B7G8A8</accession>
<evidence type="ECO:0000313" key="11">
    <source>
        <dbReference type="EMBL" id="EEC45012.1"/>
    </source>
</evidence>
<proteinExistence type="inferred from homology"/>
<evidence type="ECO:0000256" key="1">
    <source>
        <dbReference type="ARBA" id="ARBA00004273"/>
    </source>
</evidence>
<gene>
    <name evidence="11" type="ORF">PHATRDRAFT_48767</name>
</gene>
<keyword evidence="9" id="KW-0472">Membrane</keyword>
<reference evidence="11 12" key="1">
    <citation type="journal article" date="2008" name="Nature">
        <title>The Phaeodactylum genome reveals the evolutionary history of diatom genomes.</title>
        <authorList>
            <person name="Bowler C."/>
            <person name="Allen A.E."/>
            <person name="Badger J.H."/>
            <person name="Grimwood J."/>
            <person name="Jabbari K."/>
            <person name="Kuo A."/>
            <person name="Maheswari U."/>
            <person name="Martens C."/>
            <person name="Maumus F."/>
            <person name="Otillar R.P."/>
            <person name="Rayko E."/>
            <person name="Salamov A."/>
            <person name="Vandepoele K."/>
            <person name="Beszteri B."/>
            <person name="Gruber A."/>
            <person name="Heijde M."/>
            <person name="Katinka M."/>
            <person name="Mock T."/>
            <person name="Valentin K."/>
            <person name="Verret F."/>
            <person name="Berges J.A."/>
            <person name="Brownlee C."/>
            <person name="Cadoret J.P."/>
            <person name="Chiovitti A."/>
            <person name="Choi C.J."/>
            <person name="Coesel S."/>
            <person name="De Martino A."/>
            <person name="Detter J.C."/>
            <person name="Durkin C."/>
            <person name="Falciatore A."/>
            <person name="Fournet J."/>
            <person name="Haruta M."/>
            <person name="Huysman M.J."/>
            <person name="Jenkins B.D."/>
            <person name="Jiroutova K."/>
            <person name="Jorgensen R.E."/>
            <person name="Joubert Y."/>
            <person name="Kaplan A."/>
            <person name="Kroger N."/>
            <person name="Kroth P.G."/>
            <person name="La Roche J."/>
            <person name="Lindquist E."/>
            <person name="Lommer M."/>
            <person name="Martin-Jezequel V."/>
            <person name="Lopez P.J."/>
            <person name="Lucas S."/>
            <person name="Mangogna M."/>
            <person name="McGinnis K."/>
            <person name="Medlin L.K."/>
            <person name="Montsant A."/>
            <person name="Oudot-Le Secq M.P."/>
            <person name="Napoli C."/>
            <person name="Obornik M."/>
            <person name="Parker M.S."/>
            <person name="Petit J.L."/>
            <person name="Porcel B.M."/>
            <person name="Poulsen N."/>
            <person name="Robison M."/>
            <person name="Rychlewski L."/>
            <person name="Rynearson T.A."/>
            <person name="Schmutz J."/>
            <person name="Shapiro H."/>
            <person name="Siaut M."/>
            <person name="Stanley M."/>
            <person name="Sussman M.R."/>
            <person name="Taylor A.R."/>
            <person name="Vardi A."/>
            <person name="von Dassow P."/>
            <person name="Vyverman W."/>
            <person name="Willis A."/>
            <person name="Wyrwicz L.S."/>
            <person name="Rokhsar D.S."/>
            <person name="Weissenbach J."/>
            <person name="Armbrust E.V."/>
            <person name="Green B.R."/>
            <person name="Van de Peer Y."/>
            <person name="Grigoriev I.V."/>
        </authorList>
    </citation>
    <scope>NUCLEOTIDE SEQUENCE [LARGE SCALE GENOMIC DNA]</scope>
    <source>
        <strain evidence="11 12">CCAP 1055/1</strain>
    </source>
</reference>
<keyword evidence="3" id="KW-0813">Transport</keyword>
<dbReference type="HOGENOM" id="CLU_1002832_0_0_1"/>
<reference evidence="12" key="2">
    <citation type="submission" date="2008-08" db="EMBL/GenBank/DDBJ databases">
        <authorList>
            <consortium name="Diatom Consortium"/>
            <person name="Grigoriev I."/>
            <person name="Grimwood J."/>
            <person name="Kuo A."/>
            <person name="Otillar R.P."/>
            <person name="Salamov A."/>
            <person name="Detter J.C."/>
            <person name="Lindquist E."/>
            <person name="Shapiro H."/>
            <person name="Lucas S."/>
            <person name="Glavina del Rio T."/>
            <person name="Pitluck S."/>
            <person name="Rokhsar D."/>
            <person name="Bowler C."/>
        </authorList>
    </citation>
    <scope>GENOME REANNOTATION</scope>
    <source>
        <strain evidence="12">CCAP 1055/1</strain>
    </source>
</reference>
<dbReference type="GeneID" id="7195043"/>
<sequence>MKRSKTAASDVQQQRWQKTQDEDTLHSLFERKKASIPKTKITLHLIYSLEMLTARTFLRSTLSLPQQRHAWESTGVRTLSSKKPVAPATAKAAVEEDVISPVTVRRAKMSKIDRNMVFGTTGKFLAPVLPENPAEISALDPADQGHRLKMDGTARVVMIRQERASNRQSPLKHEKYWRIFFYEDGMVAEKWTNSLMGWTSNGDPYQSAPPLIFPNAADAVYFAKKRGWNFVVKQPIMRDPREDGAQYQDNFLPLAVAARVQKEGVSCDQWARDHAGTSSYFRPLKYHGDGLVPQHGPNGNAPIAKHVPGYYKLR</sequence>
<comment type="subcellular location">
    <subcellularLocation>
        <location evidence="1">Mitochondrion inner membrane</location>
    </subcellularLocation>
</comment>
<evidence type="ECO:0000256" key="4">
    <source>
        <dbReference type="ARBA" id="ARBA00022660"/>
    </source>
</evidence>
<dbReference type="InterPro" id="IPR038532">
    <property type="entry name" value="NDUFS4-like_sf"/>
</dbReference>
<evidence type="ECO:0000256" key="5">
    <source>
        <dbReference type="ARBA" id="ARBA00022792"/>
    </source>
</evidence>
<keyword evidence="6" id="KW-0809">Transit peptide</keyword>
<comment type="similarity">
    <text evidence="2">Belongs to the complex I NDUFS4 subunit family.</text>
</comment>
<keyword evidence="8" id="KW-0496">Mitochondrion</keyword>
<dbReference type="eggNOG" id="ENOG502SWD1">
    <property type="taxonomic scope" value="Eukaryota"/>
</dbReference>
<keyword evidence="4" id="KW-0679">Respiratory chain</keyword>
<keyword evidence="7" id="KW-0249">Electron transport</keyword>
<dbReference type="RefSeq" id="XP_002183312.1">
    <property type="nucleotide sequence ID" value="XM_002183276.1"/>
</dbReference>